<accession>A0A2J8AA20</accession>
<dbReference type="PANTHER" id="PTHR45931">
    <property type="entry name" value="SI:CH211-59O9.10"/>
    <property type="match status" value="1"/>
</dbReference>
<comment type="caution">
    <text evidence="6">The sequence shown here is derived from an EMBL/GenBank/DDBJ whole genome shotgun (WGS) entry which is preliminary data.</text>
</comment>
<dbReference type="PANTHER" id="PTHR45931:SF3">
    <property type="entry name" value="RING ZINC FINGER-CONTAINING PROTEIN"/>
    <property type="match status" value="1"/>
</dbReference>
<evidence type="ECO:0000256" key="3">
    <source>
        <dbReference type="ARBA" id="ARBA00022833"/>
    </source>
</evidence>
<feature type="domain" description="RING-type" evidence="5">
    <location>
        <begin position="36"/>
        <end position="78"/>
    </location>
</feature>
<dbReference type="SUPFAM" id="SSF57850">
    <property type="entry name" value="RING/U-box"/>
    <property type="match status" value="1"/>
</dbReference>
<evidence type="ECO:0000256" key="1">
    <source>
        <dbReference type="ARBA" id="ARBA00022723"/>
    </source>
</evidence>
<dbReference type="Proteomes" id="UP000236333">
    <property type="component" value="Unassembled WGS sequence"/>
</dbReference>
<sequence length="82" mass="8893">MTDHIPNFPAPAAQKVLDALPCSTYQCSDSASEGACAICQCDYARGDQLLSLPCFHMLHSACARQWLGSYSNKCPVCKHEVS</sequence>
<organism evidence="6 7">
    <name type="scientific">Tetrabaena socialis</name>
    <dbReference type="NCBI Taxonomy" id="47790"/>
    <lineage>
        <taxon>Eukaryota</taxon>
        <taxon>Viridiplantae</taxon>
        <taxon>Chlorophyta</taxon>
        <taxon>core chlorophytes</taxon>
        <taxon>Chlorophyceae</taxon>
        <taxon>CS clade</taxon>
        <taxon>Chlamydomonadales</taxon>
        <taxon>Tetrabaenaceae</taxon>
        <taxon>Tetrabaena</taxon>
    </lineage>
</organism>
<reference evidence="6 7" key="1">
    <citation type="journal article" date="2017" name="Mol. Biol. Evol.">
        <title>The 4-celled Tetrabaena socialis nuclear genome reveals the essential components for genetic control of cell number at the origin of multicellularity in the volvocine lineage.</title>
        <authorList>
            <person name="Featherston J."/>
            <person name="Arakaki Y."/>
            <person name="Hanschen E.R."/>
            <person name="Ferris P.J."/>
            <person name="Michod R.E."/>
            <person name="Olson B.J.S.C."/>
            <person name="Nozaki H."/>
            <person name="Durand P.M."/>
        </authorList>
    </citation>
    <scope>NUCLEOTIDE SEQUENCE [LARGE SCALE GENOMIC DNA]</scope>
    <source>
        <strain evidence="6 7">NIES-571</strain>
    </source>
</reference>
<dbReference type="SMART" id="SM00184">
    <property type="entry name" value="RING"/>
    <property type="match status" value="1"/>
</dbReference>
<dbReference type="InterPro" id="IPR001841">
    <property type="entry name" value="Znf_RING"/>
</dbReference>
<keyword evidence="1" id="KW-0479">Metal-binding</keyword>
<dbReference type="EMBL" id="PGGS01000093">
    <property type="protein sequence ID" value="PNH09376.1"/>
    <property type="molecule type" value="Genomic_DNA"/>
</dbReference>
<evidence type="ECO:0000313" key="7">
    <source>
        <dbReference type="Proteomes" id="UP000236333"/>
    </source>
</evidence>
<dbReference type="OrthoDB" id="8062037at2759"/>
<keyword evidence="7" id="KW-1185">Reference proteome</keyword>
<evidence type="ECO:0000256" key="4">
    <source>
        <dbReference type="PROSITE-ProRule" id="PRU00175"/>
    </source>
</evidence>
<dbReference type="PROSITE" id="PS50089">
    <property type="entry name" value="ZF_RING_2"/>
    <property type="match status" value="1"/>
</dbReference>
<dbReference type="InterPro" id="IPR013083">
    <property type="entry name" value="Znf_RING/FYVE/PHD"/>
</dbReference>
<keyword evidence="2 4" id="KW-0863">Zinc-finger</keyword>
<protein>
    <submittedName>
        <fullName evidence="6">E3 ubiquitin-protein ligase</fullName>
    </submittedName>
</protein>
<keyword evidence="3" id="KW-0862">Zinc</keyword>
<dbReference type="GO" id="GO:0061630">
    <property type="term" value="F:ubiquitin protein ligase activity"/>
    <property type="evidence" value="ECO:0007669"/>
    <property type="project" value="TreeGrafter"/>
</dbReference>
<evidence type="ECO:0000313" key="6">
    <source>
        <dbReference type="EMBL" id="PNH09376.1"/>
    </source>
</evidence>
<evidence type="ECO:0000256" key="2">
    <source>
        <dbReference type="ARBA" id="ARBA00022771"/>
    </source>
</evidence>
<dbReference type="GO" id="GO:0008270">
    <property type="term" value="F:zinc ion binding"/>
    <property type="evidence" value="ECO:0007669"/>
    <property type="project" value="UniProtKB-KW"/>
</dbReference>
<dbReference type="GO" id="GO:0005634">
    <property type="term" value="C:nucleus"/>
    <property type="evidence" value="ECO:0007669"/>
    <property type="project" value="TreeGrafter"/>
</dbReference>
<dbReference type="Gene3D" id="3.30.40.10">
    <property type="entry name" value="Zinc/RING finger domain, C3HC4 (zinc finger)"/>
    <property type="match status" value="1"/>
</dbReference>
<dbReference type="Pfam" id="PF13639">
    <property type="entry name" value="zf-RING_2"/>
    <property type="match status" value="1"/>
</dbReference>
<evidence type="ECO:0000259" key="5">
    <source>
        <dbReference type="PROSITE" id="PS50089"/>
    </source>
</evidence>
<dbReference type="InterPro" id="IPR051834">
    <property type="entry name" value="RING_finger_E3_ligase"/>
</dbReference>
<name>A0A2J8AA20_9CHLO</name>
<gene>
    <name evidence="6" type="ORF">TSOC_004012</name>
</gene>
<dbReference type="GO" id="GO:0006511">
    <property type="term" value="P:ubiquitin-dependent protein catabolic process"/>
    <property type="evidence" value="ECO:0007669"/>
    <property type="project" value="TreeGrafter"/>
</dbReference>
<proteinExistence type="predicted"/>
<dbReference type="AlphaFoldDB" id="A0A2J8AA20"/>